<dbReference type="Pfam" id="PF00258">
    <property type="entry name" value="Flavodoxin_1"/>
    <property type="match status" value="1"/>
</dbReference>
<evidence type="ECO:0000256" key="3">
    <source>
        <dbReference type="ARBA" id="ARBA00022448"/>
    </source>
</evidence>
<keyword evidence="12 13" id="KW-0503">Monooxygenase</keyword>
<keyword evidence="11 13" id="KW-0408">Iron</keyword>
<dbReference type="InterPro" id="IPR001433">
    <property type="entry name" value="OxRdtase_FAD/NAD-bd"/>
</dbReference>
<organism evidence="17 18">
    <name type="scientific">Xanthomonas hyacinthi</name>
    <dbReference type="NCBI Taxonomy" id="56455"/>
    <lineage>
        <taxon>Bacteria</taxon>
        <taxon>Pseudomonadati</taxon>
        <taxon>Pseudomonadota</taxon>
        <taxon>Gammaproteobacteria</taxon>
        <taxon>Lysobacterales</taxon>
        <taxon>Lysobacteraceae</taxon>
        <taxon>Xanthomonas</taxon>
    </lineage>
</organism>
<dbReference type="GO" id="GO:0020037">
    <property type="term" value="F:heme binding"/>
    <property type="evidence" value="ECO:0007669"/>
    <property type="project" value="UniProtKB-UniRule"/>
</dbReference>
<evidence type="ECO:0000256" key="4">
    <source>
        <dbReference type="ARBA" id="ARBA00022617"/>
    </source>
</evidence>
<dbReference type="InterPro" id="IPR001128">
    <property type="entry name" value="Cyt_P450"/>
</dbReference>
<dbReference type="CDD" id="cd06206">
    <property type="entry name" value="bifunctional_CYPOR"/>
    <property type="match status" value="1"/>
</dbReference>
<dbReference type="Pfam" id="PF00067">
    <property type="entry name" value="p450"/>
    <property type="match status" value="1"/>
</dbReference>
<dbReference type="InterPro" id="IPR023173">
    <property type="entry name" value="NADPH_Cyt_P450_Rdtase_alpha"/>
</dbReference>
<protein>
    <recommendedName>
        <fullName evidence="13">Bifunctional cytochrome P450/NADPH--P450 reductase</fullName>
    </recommendedName>
    <domain>
        <recommendedName>
            <fullName evidence="13">Cytochrome P450</fullName>
            <ecNumber evidence="13">1.14.14.1</ecNumber>
        </recommendedName>
    </domain>
    <domain>
        <recommendedName>
            <fullName evidence="13">NADPH--cytochrome P450 reductase</fullName>
            <ecNumber evidence="13">1.6.2.4</ecNumber>
        </recommendedName>
    </domain>
</protein>
<dbReference type="GO" id="GO:0050660">
    <property type="term" value="F:flavin adenine dinucleotide binding"/>
    <property type="evidence" value="ECO:0007669"/>
    <property type="project" value="TreeGrafter"/>
</dbReference>
<evidence type="ECO:0000259" key="16">
    <source>
        <dbReference type="PROSITE" id="PS51384"/>
    </source>
</evidence>
<dbReference type="PROSITE" id="PS00086">
    <property type="entry name" value="CYTOCHROME_P450"/>
    <property type="match status" value="1"/>
</dbReference>
<comment type="catalytic activity">
    <reaction evidence="13">
        <text>an organic molecule + reduced [NADPH--hemoprotein reductase] + O2 = an alcohol + oxidized [NADPH--hemoprotein reductase] + H2O + H(+)</text>
        <dbReference type="Rhea" id="RHEA:17149"/>
        <dbReference type="Rhea" id="RHEA-COMP:11964"/>
        <dbReference type="Rhea" id="RHEA-COMP:11965"/>
        <dbReference type="ChEBI" id="CHEBI:15377"/>
        <dbReference type="ChEBI" id="CHEBI:15378"/>
        <dbReference type="ChEBI" id="CHEBI:15379"/>
        <dbReference type="ChEBI" id="CHEBI:30879"/>
        <dbReference type="ChEBI" id="CHEBI:57618"/>
        <dbReference type="ChEBI" id="CHEBI:58210"/>
        <dbReference type="ChEBI" id="CHEBI:142491"/>
        <dbReference type="EC" id="1.14.14.1"/>
    </reaction>
</comment>
<dbReference type="AlphaFoldDB" id="A0A2S7EWG7"/>
<evidence type="ECO:0000256" key="7">
    <source>
        <dbReference type="ARBA" id="ARBA00022723"/>
    </source>
</evidence>
<evidence type="ECO:0000256" key="6">
    <source>
        <dbReference type="ARBA" id="ARBA00022643"/>
    </source>
</evidence>
<dbReference type="RefSeq" id="WP_046981125.1">
    <property type="nucleotide sequence ID" value="NZ_CP043476.1"/>
</dbReference>
<comment type="catalytic activity">
    <reaction evidence="13">
        <text>2 oxidized [cytochrome P450] + NADPH = 2 reduced [cytochrome P450] + NADP(+) + H(+)</text>
        <dbReference type="Rhea" id="RHEA:24040"/>
        <dbReference type="Rhea" id="RHEA-COMP:14627"/>
        <dbReference type="Rhea" id="RHEA-COMP:14628"/>
        <dbReference type="ChEBI" id="CHEBI:15378"/>
        <dbReference type="ChEBI" id="CHEBI:55376"/>
        <dbReference type="ChEBI" id="CHEBI:57783"/>
        <dbReference type="ChEBI" id="CHEBI:58349"/>
        <dbReference type="ChEBI" id="CHEBI:60344"/>
        <dbReference type="EC" id="1.6.2.4"/>
    </reaction>
</comment>
<dbReference type="PRINTS" id="PR00463">
    <property type="entry name" value="EP450I"/>
</dbReference>
<dbReference type="SUPFAM" id="SSF63380">
    <property type="entry name" value="Riboflavin synthase domain-like"/>
    <property type="match status" value="1"/>
</dbReference>
<keyword evidence="8 13" id="KW-0274">FAD</keyword>
<comment type="cofactor">
    <cofactor evidence="1 13 14">
        <name>heme</name>
        <dbReference type="ChEBI" id="CHEBI:30413"/>
    </cofactor>
</comment>
<keyword evidence="3 13" id="KW-0813">Transport</keyword>
<name>A0A2S7EWG7_9XANT</name>
<proteinExistence type="inferred from homology"/>
<evidence type="ECO:0000256" key="1">
    <source>
        <dbReference type="ARBA" id="ARBA00001971"/>
    </source>
</evidence>
<feature type="binding site" description="axial binding residue" evidence="14">
    <location>
        <position position="403"/>
    </location>
    <ligand>
        <name>heme</name>
        <dbReference type="ChEBI" id="CHEBI:30413"/>
    </ligand>
    <ligandPart>
        <name>Fe</name>
        <dbReference type="ChEBI" id="CHEBI:18248"/>
    </ligandPart>
</feature>
<keyword evidence="10 13" id="KW-0560">Oxidoreductase</keyword>
<feature type="domain" description="Flavodoxin-like" evidence="15">
    <location>
        <begin position="491"/>
        <end position="630"/>
    </location>
</feature>
<dbReference type="Gene3D" id="1.10.630.10">
    <property type="entry name" value="Cytochrome P450"/>
    <property type="match status" value="1"/>
</dbReference>
<keyword evidence="6 13" id="KW-0288">FMN</keyword>
<dbReference type="GO" id="GO:0070330">
    <property type="term" value="F:aromatase activity"/>
    <property type="evidence" value="ECO:0007669"/>
    <property type="project" value="UniProtKB-UniRule"/>
</dbReference>
<dbReference type="EMBL" id="MDEG01000008">
    <property type="protein sequence ID" value="PPU97474.1"/>
    <property type="molecule type" value="Genomic_DNA"/>
</dbReference>
<dbReference type="Gene3D" id="2.40.30.10">
    <property type="entry name" value="Translation factors"/>
    <property type="match status" value="2"/>
</dbReference>
<dbReference type="EC" id="1.14.14.1" evidence="13"/>
<evidence type="ECO:0000256" key="5">
    <source>
        <dbReference type="ARBA" id="ARBA00022630"/>
    </source>
</evidence>
<dbReference type="Proteomes" id="UP000238261">
    <property type="component" value="Unassembled WGS sequence"/>
</dbReference>
<keyword evidence="9 13" id="KW-0521">NADP</keyword>
<dbReference type="PRINTS" id="PR00385">
    <property type="entry name" value="P450"/>
</dbReference>
<dbReference type="OrthoDB" id="9816402at2"/>
<keyword evidence="5 13" id="KW-0285">Flavoprotein</keyword>
<dbReference type="Gene3D" id="3.40.50.80">
    <property type="entry name" value="Nucleotide-binding domain of ferredoxin-NADP reductase (FNR) module"/>
    <property type="match status" value="1"/>
</dbReference>
<keyword evidence="7 13" id="KW-0479">Metal-binding</keyword>
<dbReference type="PANTHER" id="PTHR19384:SF127">
    <property type="entry name" value="BIFUNCTIONAL CYTOCHROME P450_NADPH--P450 REDUCTASE"/>
    <property type="match status" value="1"/>
</dbReference>
<comment type="cofactor">
    <cofactor evidence="13">
        <name>FAD</name>
        <dbReference type="ChEBI" id="CHEBI:57692"/>
    </cofactor>
    <cofactor evidence="13">
        <name>FMN</name>
        <dbReference type="ChEBI" id="CHEBI:58210"/>
    </cofactor>
</comment>
<dbReference type="InterPro" id="IPR029039">
    <property type="entry name" value="Flavoprotein-like_sf"/>
</dbReference>
<accession>A0A2S7EWG7</accession>
<dbReference type="InterPro" id="IPR017972">
    <property type="entry name" value="Cyt_P450_CS"/>
</dbReference>
<dbReference type="SUPFAM" id="SSF52343">
    <property type="entry name" value="Ferredoxin reductase-like, C-terminal NADP-linked domain"/>
    <property type="match status" value="1"/>
</dbReference>
<evidence type="ECO:0000256" key="12">
    <source>
        <dbReference type="ARBA" id="ARBA00023033"/>
    </source>
</evidence>
<dbReference type="EC" id="1.6.2.4" evidence="13"/>
<comment type="caution">
    <text evidence="17">The sequence shown here is derived from an EMBL/GenBank/DDBJ whole genome shotgun (WGS) entry which is preliminary data.</text>
</comment>
<dbReference type="PROSITE" id="PS51384">
    <property type="entry name" value="FAD_FR"/>
    <property type="match status" value="1"/>
</dbReference>
<evidence type="ECO:0000256" key="10">
    <source>
        <dbReference type="ARBA" id="ARBA00023002"/>
    </source>
</evidence>
<dbReference type="GO" id="GO:0005829">
    <property type="term" value="C:cytosol"/>
    <property type="evidence" value="ECO:0007669"/>
    <property type="project" value="TreeGrafter"/>
</dbReference>
<evidence type="ECO:0000256" key="2">
    <source>
        <dbReference type="ARBA" id="ARBA00010018"/>
    </source>
</evidence>
<evidence type="ECO:0000259" key="15">
    <source>
        <dbReference type="PROSITE" id="PS50902"/>
    </source>
</evidence>
<keyword evidence="4 13" id="KW-0349">Heme</keyword>
<dbReference type="GO" id="GO:0003958">
    <property type="term" value="F:NADPH-hemoprotein reductase activity"/>
    <property type="evidence" value="ECO:0007669"/>
    <property type="project" value="UniProtKB-UniRule"/>
</dbReference>
<evidence type="ECO:0000313" key="17">
    <source>
        <dbReference type="EMBL" id="PPU97474.1"/>
    </source>
</evidence>
<feature type="domain" description="FAD-binding FR-type" evidence="16">
    <location>
        <begin position="665"/>
        <end position="900"/>
    </location>
</feature>
<dbReference type="PROSITE" id="PS50902">
    <property type="entry name" value="FLAVODOXIN_LIKE"/>
    <property type="match status" value="1"/>
</dbReference>
<dbReference type="FunFam" id="1.10.630.10:FF:000040">
    <property type="entry name" value="Bifunctional cytochrome P450/NADPH--P450 reductase"/>
    <property type="match status" value="1"/>
</dbReference>
<dbReference type="Pfam" id="PF00667">
    <property type="entry name" value="FAD_binding_1"/>
    <property type="match status" value="1"/>
</dbReference>
<keyword evidence="13" id="KW-0249">Electron transport</keyword>
<dbReference type="Gene3D" id="1.20.990.10">
    <property type="entry name" value="NADPH-cytochrome p450 Reductase, Chain A, domain 3"/>
    <property type="match status" value="1"/>
</dbReference>
<keyword evidence="18" id="KW-1185">Reference proteome</keyword>
<dbReference type="CDD" id="cd11068">
    <property type="entry name" value="CYP120A1"/>
    <property type="match status" value="1"/>
</dbReference>
<dbReference type="InterPro" id="IPR017927">
    <property type="entry name" value="FAD-bd_FR_type"/>
</dbReference>
<dbReference type="InterPro" id="IPR017938">
    <property type="entry name" value="Riboflavin_synthase-like_b-brl"/>
</dbReference>
<gene>
    <name evidence="17" type="ORF">XhyaCFBP1156_10790</name>
</gene>
<evidence type="ECO:0000256" key="14">
    <source>
        <dbReference type="PIRSR" id="PIRSR000209-1"/>
    </source>
</evidence>
<evidence type="ECO:0000256" key="11">
    <source>
        <dbReference type="ARBA" id="ARBA00023004"/>
    </source>
</evidence>
<dbReference type="SUPFAM" id="SSF52218">
    <property type="entry name" value="Flavoproteins"/>
    <property type="match status" value="1"/>
</dbReference>
<dbReference type="InterPro" id="IPR002401">
    <property type="entry name" value="Cyt_P450_E_grp-I"/>
</dbReference>
<dbReference type="InterPro" id="IPR008254">
    <property type="entry name" value="Flavodoxin/NO_synth"/>
</dbReference>
<dbReference type="PANTHER" id="PTHR19384">
    <property type="entry name" value="NITRIC OXIDE SYNTHASE-RELATED"/>
    <property type="match status" value="1"/>
</dbReference>
<dbReference type="GO" id="GO:0005506">
    <property type="term" value="F:iron ion binding"/>
    <property type="evidence" value="ECO:0007669"/>
    <property type="project" value="UniProtKB-UniRule"/>
</dbReference>
<dbReference type="SUPFAM" id="SSF48264">
    <property type="entry name" value="Cytochrome P450"/>
    <property type="match status" value="1"/>
</dbReference>
<evidence type="ECO:0000256" key="9">
    <source>
        <dbReference type="ARBA" id="ARBA00022857"/>
    </source>
</evidence>
<dbReference type="InterPro" id="IPR036396">
    <property type="entry name" value="Cyt_P450_sf"/>
</dbReference>
<comment type="similarity">
    <text evidence="2 13">In the N-terminal section; belongs to the cytochrome P450 family.</text>
</comment>
<reference evidence="18" key="1">
    <citation type="submission" date="2016-08" db="EMBL/GenBank/DDBJ databases">
        <authorList>
            <person name="Merda D."/>
            <person name="Briand M."/>
            <person name="Taghouti G."/>
            <person name="Carrere S."/>
            <person name="Gouzy J."/>
            <person name="Portier P."/>
            <person name="Jacques M.-A."/>
            <person name="Fischer-Le Saux M."/>
        </authorList>
    </citation>
    <scope>NUCLEOTIDE SEQUENCE [LARGE SCALE GENOMIC DNA]</scope>
    <source>
        <strain evidence="18">CFBP1156</strain>
    </source>
</reference>
<dbReference type="InterPro" id="IPR023206">
    <property type="entry name" value="Bifunctional_P450_P450_red"/>
</dbReference>
<evidence type="ECO:0000256" key="13">
    <source>
        <dbReference type="PIRNR" id="PIRNR000209"/>
    </source>
</evidence>
<dbReference type="Gene3D" id="3.40.50.360">
    <property type="match status" value="1"/>
</dbReference>
<dbReference type="PIRSF" id="PIRSF000209">
    <property type="entry name" value="Bifunctional_P450_P450R"/>
    <property type="match status" value="1"/>
</dbReference>
<dbReference type="InterPro" id="IPR003097">
    <property type="entry name" value="CysJ-like_FAD-binding"/>
</dbReference>
<evidence type="ECO:0000256" key="8">
    <source>
        <dbReference type="ARBA" id="ARBA00022827"/>
    </source>
</evidence>
<dbReference type="GO" id="GO:0010181">
    <property type="term" value="F:FMN binding"/>
    <property type="evidence" value="ECO:0007669"/>
    <property type="project" value="UniProtKB-UniRule"/>
</dbReference>
<evidence type="ECO:0000313" key="18">
    <source>
        <dbReference type="Proteomes" id="UP000238261"/>
    </source>
</evidence>
<dbReference type="Pfam" id="PF00175">
    <property type="entry name" value="NAD_binding_1"/>
    <property type="match status" value="1"/>
</dbReference>
<sequence length="1057" mass="115210">MTEAIPQPRSLPLLGNFHHLDGDAPVQSLMRLAKVHGPIFRLNSGPLSLTVLSGQDLVDEVCDETRFEKKLHRPLQTLRDLGGDGLFTAYNDEPNWAKAHRLLMPAFGPIGVRAMFGRMQDIAEQMLQRWERFGPDAVIDVADNMTRLTLDTIALCAFDYRFNSFYQNEMHPFVAAMVGALAEAGARARRPDIANRLLAPGRRRYAADLAMIRSVADTLIAERRADPDAASREDLLNLMLYARDQATGEALSDENIRYQMVTFLIAGHETTSGLLSFALYLLLRHPAAMAHARQAVDAALGAQRPQVEDLAKLRYIEQILQETLRLWPTAPAFAVAARETTTLAGRYAVTPQDTLLVLIPGLHRDPKVWQDPEAFRPERFAPEAAERLPPNAWKPFGNGARACIGRGFAMQEAQLVLSMILQRFDLDQVDPNYQLEVAETLTLKPEGWRLRARRRDDLSLRRRSAVACAPQRILAPATTPAAASEAPATPLLVLHGGNSGSCAAFAQRIGGDAAAQGYAPLVAALDDYAGRLPRDAAVVVVASSYEGQPPDNARRFLDWIEALAPGALAEVRYAVFGSGNRQWARTYQAIPKRVDAAFEAAGAARFKPRGETDAGGDFFGGFDAWYTGLWPALGQALGKAATEQAAHALQVDIVPSARLGALRLTELDQGRIIDNRELVAMSAPFARSKRHLEIALPAGMRYRTGDYLAVLPRNAAAQVDRVLRRFGLASDTQVLIGQRPGAATGLPSGYPVALAQVLTDYVELAQPATRAQVAQLAAATRCPPDRAALQALAAEPAYTDEVLAKKTSLLDLLERFPACALPLGAFLGALPALRARQYSISSSPLRDPAQCSLTVAVLDAPALSGMGRRRGVASTYLAGLEEGALVSVAVRPSQASFHPPEDPATPIILVCAGSGIAPFHGFLQERTIQKAGGRDVGEALLFFGIDHPDVDYLYKEELQRWQDMGVVDVRLAFSQAPQDGVAYVQHRMWQDRARVSALFQQGATVFVCGDGERMAPAVRDTFVRLYRESMGVTAEAADAWADRIEREHGRYVADIFS</sequence>
<dbReference type="InterPro" id="IPR039261">
    <property type="entry name" value="FNR_nucleotide-bd"/>
</dbReference>